<dbReference type="EMBL" id="BOMB01000038">
    <property type="protein sequence ID" value="GID15039.1"/>
    <property type="molecule type" value="Genomic_DNA"/>
</dbReference>
<comment type="catalytic activity">
    <reaction evidence="1 6">
        <text>7,8-dihydroneopterin = 6-hydroxymethyl-7,8-dihydropterin + glycolaldehyde</text>
        <dbReference type="Rhea" id="RHEA:10540"/>
        <dbReference type="ChEBI" id="CHEBI:17001"/>
        <dbReference type="ChEBI" id="CHEBI:17071"/>
        <dbReference type="ChEBI" id="CHEBI:44841"/>
        <dbReference type="EC" id="4.1.2.25"/>
    </reaction>
</comment>
<dbReference type="FunFam" id="3.30.1130.10:FF:000003">
    <property type="entry name" value="7,8-dihydroneopterin aldolase"/>
    <property type="match status" value="1"/>
</dbReference>
<comment type="pathway">
    <text evidence="2 6">Cofactor biosynthesis; tetrahydrofolate biosynthesis; 2-amino-4-hydroxy-6-hydroxymethyl-7,8-dihydropteridine diphosphate from 7,8-dihydroneopterin triphosphate: step 3/4.</text>
</comment>
<evidence type="ECO:0000256" key="2">
    <source>
        <dbReference type="ARBA" id="ARBA00005013"/>
    </source>
</evidence>
<dbReference type="GO" id="GO:0046654">
    <property type="term" value="P:tetrahydrofolate biosynthetic process"/>
    <property type="evidence" value="ECO:0007669"/>
    <property type="project" value="UniProtKB-UniRule"/>
</dbReference>
<dbReference type="AlphaFoldDB" id="A0A8J3JE46"/>
<dbReference type="PANTHER" id="PTHR42844:SF1">
    <property type="entry name" value="DIHYDRONEOPTERIN ALDOLASE 1-RELATED"/>
    <property type="match status" value="1"/>
</dbReference>
<dbReference type="GO" id="GO:0046656">
    <property type="term" value="P:folic acid biosynthetic process"/>
    <property type="evidence" value="ECO:0007669"/>
    <property type="project" value="UniProtKB-UniRule"/>
</dbReference>
<organism evidence="8 9">
    <name type="scientific">Actinocatenispora rupis</name>
    <dbReference type="NCBI Taxonomy" id="519421"/>
    <lineage>
        <taxon>Bacteria</taxon>
        <taxon>Bacillati</taxon>
        <taxon>Actinomycetota</taxon>
        <taxon>Actinomycetes</taxon>
        <taxon>Micromonosporales</taxon>
        <taxon>Micromonosporaceae</taxon>
        <taxon>Actinocatenispora</taxon>
    </lineage>
</organism>
<dbReference type="Gene3D" id="3.30.1130.10">
    <property type="match status" value="1"/>
</dbReference>
<dbReference type="InterPro" id="IPR043133">
    <property type="entry name" value="GTP-CH-I_C/QueF"/>
</dbReference>
<protein>
    <recommendedName>
        <fullName evidence="6">7,8-dihydroneopterin aldolase</fullName>
        <ecNumber evidence="6">4.1.2.25</ecNumber>
    </recommendedName>
</protein>
<comment type="similarity">
    <text evidence="3 6">Belongs to the DHNA family.</text>
</comment>
<evidence type="ECO:0000256" key="1">
    <source>
        <dbReference type="ARBA" id="ARBA00001353"/>
    </source>
</evidence>
<evidence type="ECO:0000313" key="9">
    <source>
        <dbReference type="Proteomes" id="UP000612808"/>
    </source>
</evidence>
<dbReference type="UniPathway" id="UPA00077">
    <property type="reaction ID" value="UER00154"/>
</dbReference>
<comment type="function">
    <text evidence="6">Catalyzes the conversion of 7,8-dihydroneopterin to 6-hydroxymethyl-7,8-dihydropterin.</text>
</comment>
<dbReference type="SMART" id="SM00905">
    <property type="entry name" value="FolB"/>
    <property type="match status" value="1"/>
</dbReference>
<dbReference type="Pfam" id="PF02152">
    <property type="entry name" value="FolB"/>
    <property type="match status" value="1"/>
</dbReference>
<comment type="caution">
    <text evidence="8">The sequence shown here is derived from an EMBL/GenBank/DDBJ whole genome shotgun (WGS) entry which is preliminary data.</text>
</comment>
<proteinExistence type="inferred from homology"/>
<dbReference type="PANTHER" id="PTHR42844">
    <property type="entry name" value="DIHYDRONEOPTERIN ALDOLASE 1-RELATED"/>
    <property type="match status" value="1"/>
</dbReference>
<evidence type="ECO:0000256" key="6">
    <source>
        <dbReference type="RuleBase" id="RU362079"/>
    </source>
</evidence>
<dbReference type="GO" id="GO:0004150">
    <property type="term" value="F:dihydroneopterin aldolase activity"/>
    <property type="evidence" value="ECO:0007669"/>
    <property type="project" value="UniProtKB-UniRule"/>
</dbReference>
<reference evidence="8" key="1">
    <citation type="submission" date="2021-01" db="EMBL/GenBank/DDBJ databases">
        <title>Whole genome shotgun sequence of Actinocatenispora rupis NBRC 107355.</title>
        <authorList>
            <person name="Komaki H."/>
            <person name="Tamura T."/>
        </authorList>
    </citation>
    <scope>NUCLEOTIDE SEQUENCE</scope>
    <source>
        <strain evidence="8">NBRC 107355</strain>
    </source>
</reference>
<dbReference type="NCBIfam" id="TIGR00525">
    <property type="entry name" value="folB"/>
    <property type="match status" value="1"/>
</dbReference>
<evidence type="ECO:0000259" key="7">
    <source>
        <dbReference type="SMART" id="SM00905"/>
    </source>
</evidence>
<dbReference type="GO" id="GO:0005737">
    <property type="term" value="C:cytoplasm"/>
    <property type="evidence" value="ECO:0007669"/>
    <property type="project" value="TreeGrafter"/>
</dbReference>
<dbReference type="CDD" id="cd00534">
    <property type="entry name" value="DHNA_DHNTPE"/>
    <property type="match status" value="1"/>
</dbReference>
<dbReference type="Proteomes" id="UP000612808">
    <property type="component" value="Unassembled WGS sequence"/>
</dbReference>
<gene>
    <name evidence="8" type="primary">folB</name>
    <name evidence="8" type="ORF">Aru02nite_59280</name>
</gene>
<dbReference type="NCBIfam" id="TIGR00526">
    <property type="entry name" value="folB_dom"/>
    <property type="match status" value="1"/>
</dbReference>
<sequence>MTAGDRITLTGLRVRGRHGVYDFERAAGQDFVVDAVLELDLAVPARTDEVTDTVHYGELADRLAGIVAGEPVNLIETLAERLARACLADHRVRRVELTVHKPQAPIAHGFTDVSVTLVREREA</sequence>
<keyword evidence="5 6" id="KW-0456">Lyase</keyword>
<evidence type="ECO:0000256" key="5">
    <source>
        <dbReference type="ARBA" id="ARBA00023239"/>
    </source>
</evidence>
<dbReference type="InterPro" id="IPR006156">
    <property type="entry name" value="Dihydroneopterin_aldolase"/>
</dbReference>
<accession>A0A8J3JE46</accession>
<evidence type="ECO:0000313" key="8">
    <source>
        <dbReference type="EMBL" id="GID15039.1"/>
    </source>
</evidence>
<feature type="domain" description="Dihydroneopterin aldolase/epimerase" evidence="7">
    <location>
        <begin position="7"/>
        <end position="119"/>
    </location>
</feature>
<dbReference type="EC" id="4.1.2.25" evidence="6"/>
<dbReference type="RefSeq" id="WP_203663158.1">
    <property type="nucleotide sequence ID" value="NZ_BAAAZM010000001.1"/>
</dbReference>
<dbReference type="SUPFAM" id="SSF55620">
    <property type="entry name" value="Tetrahydrobiopterin biosynthesis enzymes-like"/>
    <property type="match status" value="1"/>
</dbReference>
<keyword evidence="4 6" id="KW-0289">Folate biosynthesis</keyword>
<keyword evidence="9" id="KW-1185">Reference proteome</keyword>
<name>A0A8J3JE46_9ACTN</name>
<evidence type="ECO:0000256" key="4">
    <source>
        <dbReference type="ARBA" id="ARBA00022909"/>
    </source>
</evidence>
<evidence type="ECO:0000256" key="3">
    <source>
        <dbReference type="ARBA" id="ARBA00005708"/>
    </source>
</evidence>
<dbReference type="InterPro" id="IPR006157">
    <property type="entry name" value="FolB_dom"/>
</dbReference>